<accession>M4SRV9</accession>
<feature type="transmembrane region" description="Helical" evidence="1">
    <location>
        <begin position="7"/>
        <end position="29"/>
    </location>
</feature>
<evidence type="ECO:0000256" key="1">
    <source>
        <dbReference type="SAM" id="Phobius"/>
    </source>
</evidence>
<dbReference type="KEGG" id="vg:15010747"/>
<keyword evidence="3" id="KW-1185">Reference proteome</keyword>
<dbReference type="GeneID" id="15010747"/>
<gene>
    <name evidence="2" type="ORF">PYDG_00004</name>
</gene>
<dbReference type="OrthoDB" id="38854at10239"/>
<keyword evidence="1" id="KW-0812">Transmembrane</keyword>
<sequence length="77" mass="8870">MYSNKKLRSLIIEVTALLIAFITLSVYVYTAIQEDSAQYKEDTKCISLLISKGYERKDIALIKGTCVVGENFYYKYQ</sequence>
<evidence type="ECO:0000313" key="2">
    <source>
        <dbReference type="EMBL" id="AGH57536.1"/>
    </source>
</evidence>
<protein>
    <submittedName>
        <fullName evidence="2">Uncharacterized protein</fullName>
    </submittedName>
</protein>
<organism evidence="2 3">
    <name type="scientific">Pseudoalteromonas phage pYD6-A</name>
    <dbReference type="NCBI Taxonomy" id="754052"/>
    <lineage>
        <taxon>Viruses</taxon>
        <taxon>Duplodnaviria</taxon>
        <taxon>Heunggongvirae</taxon>
        <taxon>Uroviricota</taxon>
        <taxon>Caudoviricetes</taxon>
        <taxon>Schitoviridae</taxon>
        <taxon>Fuhrmanvirinae</taxon>
        <taxon>Matsuvirus</taxon>
        <taxon>Matsuvirus pYD6A</taxon>
    </lineage>
</organism>
<reference evidence="2 3" key="1">
    <citation type="submission" date="2010-11" db="EMBL/GenBank/DDBJ databases">
        <title>The Genome Sequence of Pseudoalteromonas phage pYD6-A.</title>
        <authorList>
            <consortium name="The Broad Institute Genome Sequencing Platform"/>
            <person name="Henn M.R."/>
            <person name="Wolf A."/>
            <person name="Jost G."/>
            <person name="Levin J."/>
            <person name="Malboeuf C."/>
            <person name="Casali M."/>
            <person name="Russ C."/>
            <person name="Lennon N."/>
            <person name="Chapman S.B."/>
            <person name="Erlich R."/>
            <person name="Young S.K."/>
            <person name="Yandava C."/>
            <person name="Zeng Q."/>
            <person name="Alvarado L."/>
            <person name="Anderson S."/>
            <person name="Berlin A."/>
            <person name="Chen Z."/>
            <person name="Freedman E."/>
            <person name="Gellesch M."/>
            <person name="Goldberg J."/>
            <person name="Green L."/>
            <person name="Griggs A."/>
            <person name="Gujja S."/>
            <person name="Heilman E.R."/>
            <person name="Heiman D."/>
            <person name="Hollinger A."/>
            <person name="Howarth C."/>
            <person name="Larson L."/>
            <person name="Mehta T."/>
            <person name="Pearson M."/>
            <person name="Roberts A."/>
            <person name="Ryan E."/>
            <person name="Saif S."/>
            <person name="Shea T."/>
            <person name="Shenoy N."/>
            <person name="Sisk P."/>
            <person name="Stolte C."/>
            <person name="Sykes S."/>
            <person name="White J."/>
            <person name="Haas B."/>
            <person name="Nusbaum C."/>
            <person name="Birren B."/>
        </authorList>
    </citation>
    <scope>NUCLEOTIDE SEQUENCE [LARGE SCALE GENOMIC DNA]</scope>
    <source>
        <strain evidence="3">pYD6-A</strain>
    </source>
</reference>
<keyword evidence="1" id="KW-0472">Membrane</keyword>
<evidence type="ECO:0000313" key="3">
    <source>
        <dbReference type="Proteomes" id="UP000204048"/>
    </source>
</evidence>
<name>M4SRV9_9CAUD</name>
<dbReference type="Proteomes" id="UP000204048">
    <property type="component" value="Segment"/>
</dbReference>
<dbReference type="RefSeq" id="YP_007674214.1">
    <property type="nucleotide sequence ID" value="NC_020849.1"/>
</dbReference>
<keyword evidence="1" id="KW-1133">Transmembrane helix</keyword>
<proteinExistence type="predicted"/>
<dbReference type="EMBL" id="JF974296">
    <property type="protein sequence ID" value="AGH57536.1"/>
    <property type="molecule type" value="Genomic_DNA"/>
</dbReference>